<name>A0A0B7HSN5_9FLAO</name>
<evidence type="ECO:0000313" key="2">
    <source>
        <dbReference type="Proteomes" id="UP000038083"/>
    </source>
</evidence>
<evidence type="ECO:0000313" key="1">
    <source>
        <dbReference type="EMBL" id="CEN36654.1"/>
    </source>
</evidence>
<dbReference type="AlphaFoldDB" id="A0A0B7HSN5"/>
<dbReference type="EMBL" id="CDOG01000012">
    <property type="protein sequence ID" value="CEN36654.1"/>
    <property type="molecule type" value="Genomic_DNA"/>
</dbReference>
<proteinExistence type="predicted"/>
<sequence>MTRICKEDLERNFNLRPIDEQKARRRNEPKLSDYVLFFNVYSVFVQGEKLNFALKNKVMNEIESYSDFDHIITVTHDAQNVLHQLFEIPQEK</sequence>
<accession>A0A0B7HSN5</accession>
<dbReference type="Proteomes" id="UP000038083">
    <property type="component" value="Unassembled WGS sequence"/>
</dbReference>
<reference evidence="1 2" key="1">
    <citation type="submission" date="2015-01" db="EMBL/GenBank/DDBJ databases">
        <authorList>
            <person name="MANFREDI Pablo"/>
        </authorList>
    </citation>
    <scope>NUCLEOTIDE SEQUENCE [LARGE SCALE GENOMIC DNA]</scope>
    <source>
        <strain evidence="1 2">Ccy74</strain>
    </source>
</reference>
<organism evidence="1 2">
    <name type="scientific">Capnocytophaga cynodegmi</name>
    <dbReference type="NCBI Taxonomy" id="28189"/>
    <lineage>
        <taxon>Bacteria</taxon>
        <taxon>Pseudomonadati</taxon>
        <taxon>Bacteroidota</taxon>
        <taxon>Flavobacteriia</taxon>
        <taxon>Flavobacteriales</taxon>
        <taxon>Flavobacteriaceae</taxon>
        <taxon>Capnocytophaga</taxon>
    </lineage>
</organism>
<protein>
    <submittedName>
        <fullName evidence="1">Uncharacterized protein</fullName>
    </submittedName>
</protein>
<dbReference type="RefSeq" id="WP_018279546.1">
    <property type="nucleotide sequence ID" value="NZ_CDOF01000101.1"/>
</dbReference>
<gene>
    <name evidence="1" type="ORF">CCYN74_20009</name>
</gene>